<evidence type="ECO:0000313" key="1">
    <source>
        <dbReference type="EMBL" id="POM81818.1"/>
    </source>
</evidence>
<reference evidence="1 2" key="1">
    <citation type="journal article" date="2017" name="Genome Biol. Evol.">
        <title>Phytophthora megakarya and P. palmivora, closely related causal agents of cacao black pod rot, underwent increases in genome sizes and gene numbers by different mechanisms.</title>
        <authorList>
            <person name="Ali S.S."/>
            <person name="Shao J."/>
            <person name="Lary D.J."/>
            <person name="Kronmiller B."/>
            <person name="Shen D."/>
            <person name="Strem M.D."/>
            <person name="Amoako-Attah I."/>
            <person name="Akrofi A.Y."/>
            <person name="Begoude B.A."/>
            <person name="Ten Hoopen G.M."/>
            <person name="Coulibaly K."/>
            <person name="Kebe B.I."/>
            <person name="Melnick R.L."/>
            <person name="Guiltinan M.J."/>
            <person name="Tyler B.M."/>
            <person name="Meinhardt L.W."/>
            <person name="Bailey B.A."/>
        </authorList>
    </citation>
    <scope>NUCLEOTIDE SEQUENCE [LARGE SCALE GENOMIC DNA]</scope>
    <source>
        <strain evidence="2">sbr112.9</strain>
    </source>
</reference>
<keyword evidence="2" id="KW-1185">Reference proteome</keyword>
<comment type="caution">
    <text evidence="1">The sequence shown here is derived from an EMBL/GenBank/DDBJ whole genome shotgun (WGS) entry which is preliminary data.</text>
</comment>
<name>A0A2P4YVI0_9STRA</name>
<gene>
    <name evidence="1" type="ORF">PHPALM_155</name>
</gene>
<dbReference type="AlphaFoldDB" id="A0A2P4YVI0"/>
<protein>
    <submittedName>
        <fullName evidence="1">Bzip transcription factor</fullName>
    </submittedName>
</protein>
<dbReference type="Proteomes" id="UP000237271">
    <property type="component" value="Unassembled WGS sequence"/>
</dbReference>
<sequence>MGELRGLLVLIGHLRLYSQLFGDPHLQLEQGTNEHLVRLLLGQRLVRGCSVYFLFDENSDRAVRLDLKIDFVNPLLEMLGNLKDVATGLQHFEF</sequence>
<proteinExistence type="predicted"/>
<evidence type="ECO:0000313" key="2">
    <source>
        <dbReference type="Proteomes" id="UP000237271"/>
    </source>
</evidence>
<accession>A0A2P4YVI0</accession>
<organism evidence="1 2">
    <name type="scientific">Phytophthora palmivora</name>
    <dbReference type="NCBI Taxonomy" id="4796"/>
    <lineage>
        <taxon>Eukaryota</taxon>
        <taxon>Sar</taxon>
        <taxon>Stramenopiles</taxon>
        <taxon>Oomycota</taxon>
        <taxon>Peronosporomycetes</taxon>
        <taxon>Peronosporales</taxon>
        <taxon>Peronosporaceae</taxon>
        <taxon>Phytophthora</taxon>
    </lineage>
</organism>
<dbReference type="EMBL" id="NCKW01000013">
    <property type="protein sequence ID" value="POM81818.1"/>
    <property type="molecule type" value="Genomic_DNA"/>
</dbReference>